<sequence length="542" mass="64030">MDTFIKNYWSLYMDFLEDFEEIEYKGISLPYLCHLPSLILKDDQLLNELKSDDFSKNLKHQISNQKEFQEVFNHFIKLHENPLQTNKDGKVVIHSDKLLRIPYNSIMEYFNPSKTIILGTKLGKVKQTPYYYKNKDKIDKYTRNNFRMRTDEKKYQKYRAKSLKENISQPKKLRAKSLLDVVNWNMNWENLRKKRTENNINTQYIKRKMSNYYLSNYEVNVKESINQVQKKAIDLFDSYKGHFFYDKNEFQKWFLNMIATVINYVEMSERFLEKVSVSCIIVSTTHSYINRILAIAAAKRGIPTICMQHGIISSELGYLPKIATIDAVYGNFERDWYKKMGAPRNGIEIIGHPRFDQVFKPSRKSRAKFLKKLGVNPRRKAILIAVRGDADNNSWRQLIRTISNNLNVNFLIKNYPSKQPHRLTKEFSNVYSTERMDIYDIFPHVDLVVAYSSTVGLEAMLANKEVFILNKGVIGDTDYYQRLGSLLQKEPRILGRYIVEYFTNSKFKKHSKKNRKIFLQYAYPDTDKSGDRLQKLIQKLTS</sequence>
<protein>
    <recommendedName>
        <fullName evidence="3">Spore coat protein</fullName>
    </recommendedName>
</protein>
<dbReference type="AlphaFoldDB" id="A0A9X3WMI5"/>
<organism evidence="1 2">
    <name type="scientific">Aquibacillus koreensis</name>
    <dbReference type="NCBI Taxonomy" id="279446"/>
    <lineage>
        <taxon>Bacteria</taxon>
        <taxon>Bacillati</taxon>
        <taxon>Bacillota</taxon>
        <taxon>Bacilli</taxon>
        <taxon>Bacillales</taxon>
        <taxon>Bacillaceae</taxon>
        <taxon>Aquibacillus</taxon>
    </lineage>
</organism>
<evidence type="ECO:0000313" key="2">
    <source>
        <dbReference type="Proteomes" id="UP001145072"/>
    </source>
</evidence>
<reference evidence="1" key="1">
    <citation type="submission" date="2022-06" db="EMBL/GenBank/DDBJ databases">
        <title>Aquibacillus sp. a new bacterium isolated from soil saline samples.</title>
        <authorList>
            <person name="Galisteo C."/>
            <person name="De La Haba R."/>
            <person name="Sanchez-Porro C."/>
            <person name="Ventosa A."/>
        </authorList>
    </citation>
    <scope>NUCLEOTIDE SEQUENCE</scope>
    <source>
        <strain evidence="1">JCM 12387</strain>
    </source>
</reference>
<comment type="caution">
    <text evidence="1">The sequence shown here is derived from an EMBL/GenBank/DDBJ whole genome shotgun (WGS) entry which is preliminary data.</text>
</comment>
<dbReference type="Proteomes" id="UP001145072">
    <property type="component" value="Unassembled WGS sequence"/>
</dbReference>
<proteinExistence type="predicted"/>
<dbReference type="InterPro" id="IPR043148">
    <property type="entry name" value="TagF_C"/>
</dbReference>
<evidence type="ECO:0000313" key="1">
    <source>
        <dbReference type="EMBL" id="MDC3421353.1"/>
    </source>
</evidence>
<gene>
    <name evidence="1" type="ORF">NC661_13335</name>
</gene>
<keyword evidence="2" id="KW-1185">Reference proteome</keyword>
<name>A0A9X3WMI5_9BACI</name>
<evidence type="ECO:0008006" key="3">
    <source>
        <dbReference type="Google" id="ProtNLM"/>
    </source>
</evidence>
<dbReference type="Gene3D" id="3.40.50.12580">
    <property type="match status" value="1"/>
</dbReference>
<dbReference type="RefSeq" id="WP_259869451.1">
    <property type="nucleotide sequence ID" value="NZ_JAMQJZ010000010.1"/>
</dbReference>
<dbReference type="SUPFAM" id="SSF53756">
    <property type="entry name" value="UDP-Glycosyltransferase/glycogen phosphorylase"/>
    <property type="match status" value="1"/>
</dbReference>
<dbReference type="EMBL" id="JAMQJZ010000010">
    <property type="protein sequence ID" value="MDC3421353.1"/>
    <property type="molecule type" value="Genomic_DNA"/>
</dbReference>
<accession>A0A9X3WMI5</accession>